<dbReference type="AlphaFoldDB" id="A0A3B0YI93"/>
<sequence length="34" mass="3971">MAIVRQYKDACLFGSKAVWEEINGGLPQFDEYKY</sequence>
<evidence type="ECO:0000313" key="1">
    <source>
        <dbReference type="EMBL" id="VAW80678.1"/>
    </source>
</evidence>
<reference evidence="1" key="1">
    <citation type="submission" date="2018-06" db="EMBL/GenBank/DDBJ databases">
        <authorList>
            <person name="Zhirakovskaya E."/>
        </authorList>
    </citation>
    <scope>NUCLEOTIDE SEQUENCE</scope>
</reference>
<proteinExistence type="predicted"/>
<accession>A0A3B0YI93</accession>
<organism evidence="1">
    <name type="scientific">hydrothermal vent metagenome</name>
    <dbReference type="NCBI Taxonomy" id="652676"/>
    <lineage>
        <taxon>unclassified sequences</taxon>
        <taxon>metagenomes</taxon>
        <taxon>ecological metagenomes</taxon>
    </lineage>
</organism>
<protein>
    <submittedName>
        <fullName evidence="1">Uncharacterized protein</fullName>
    </submittedName>
</protein>
<name>A0A3B0YI93_9ZZZZ</name>
<dbReference type="EMBL" id="UOFL01000202">
    <property type="protein sequence ID" value="VAW80678.1"/>
    <property type="molecule type" value="Genomic_DNA"/>
</dbReference>
<gene>
    <name evidence="1" type="ORF">MNBD_GAMMA12-843</name>
</gene>